<name>A0A0G1ASL2_9BACT</name>
<gene>
    <name evidence="2" type="ORF">UV33_C0041G0003</name>
</gene>
<dbReference type="PANTHER" id="PTHR34322:SF2">
    <property type="entry name" value="TRANSPOSASE IS200-LIKE DOMAIN-CONTAINING PROTEIN"/>
    <property type="match status" value="1"/>
</dbReference>
<dbReference type="Pfam" id="PF01797">
    <property type="entry name" value="Y1_Tnp"/>
    <property type="match status" value="1"/>
</dbReference>
<evidence type="ECO:0000313" key="2">
    <source>
        <dbReference type="EMBL" id="KKS63974.1"/>
    </source>
</evidence>
<dbReference type="SMART" id="SM01321">
    <property type="entry name" value="Y1_Tnp"/>
    <property type="match status" value="1"/>
</dbReference>
<dbReference type="InterPro" id="IPR036515">
    <property type="entry name" value="Transposase_17_sf"/>
</dbReference>
<accession>A0A0G1ASL2</accession>
<reference evidence="2 3" key="1">
    <citation type="journal article" date="2015" name="Nature">
        <title>rRNA introns, odd ribosomes, and small enigmatic genomes across a large radiation of phyla.</title>
        <authorList>
            <person name="Brown C.T."/>
            <person name="Hug L.A."/>
            <person name="Thomas B.C."/>
            <person name="Sharon I."/>
            <person name="Castelle C.J."/>
            <person name="Singh A."/>
            <person name="Wilkins M.J."/>
            <person name="Williams K.H."/>
            <person name="Banfield J.F."/>
        </authorList>
    </citation>
    <scope>NUCLEOTIDE SEQUENCE [LARGE SCALE GENOMIC DNA]</scope>
</reference>
<evidence type="ECO:0000313" key="3">
    <source>
        <dbReference type="Proteomes" id="UP000034135"/>
    </source>
</evidence>
<dbReference type="GO" id="GO:0003677">
    <property type="term" value="F:DNA binding"/>
    <property type="evidence" value="ECO:0007669"/>
    <property type="project" value="InterPro"/>
</dbReference>
<dbReference type="GO" id="GO:0004803">
    <property type="term" value="F:transposase activity"/>
    <property type="evidence" value="ECO:0007669"/>
    <property type="project" value="InterPro"/>
</dbReference>
<dbReference type="InterPro" id="IPR002686">
    <property type="entry name" value="Transposase_17"/>
</dbReference>
<dbReference type="GO" id="GO:0006313">
    <property type="term" value="P:DNA transposition"/>
    <property type="evidence" value="ECO:0007669"/>
    <property type="project" value="InterPro"/>
</dbReference>
<proteinExistence type="predicted"/>
<protein>
    <recommendedName>
        <fullName evidence="1">Transposase IS200-like domain-containing protein</fullName>
    </recommendedName>
</protein>
<evidence type="ECO:0000259" key="1">
    <source>
        <dbReference type="SMART" id="SM01321"/>
    </source>
</evidence>
<dbReference type="EMBL" id="LCEB01000041">
    <property type="protein sequence ID" value="KKS63974.1"/>
    <property type="molecule type" value="Genomic_DNA"/>
</dbReference>
<feature type="domain" description="Transposase IS200-like" evidence="1">
    <location>
        <begin position="9"/>
        <end position="144"/>
    </location>
</feature>
<dbReference type="AlphaFoldDB" id="A0A0G1ASL2"/>
<dbReference type="Proteomes" id="UP000034135">
    <property type="component" value="Unassembled WGS sequence"/>
</dbReference>
<organism evidence="2 3">
    <name type="scientific">Candidatus Daviesbacteria bacterium GW2011_GWA1_42_6</name>
    <dbReference type="NCBI Taxonomy" id="1618420"/>
    <lineage>
        <taxon>Bacteria</taxon>
        <taxon>Candidatus Daviesiibacteriota</taxon>
    </lineage>
</organism>
<sequence>MPSRFTPLVNDEYYHVFNRGVNKLPIFNGVADYRRFIKTLKYYQVEGPKPRLSLFMPMTTKLDWDKKIVEVICYCLMPNHFHLLLKQVKDGGITEFVGNLSNSYTRYYNTRHRRVGPILQGEFKSVLVESNEQLLHLSRYIHLNPLVSGFTKDLDSYQWSSYPEYLGLLPTGFCSMGIILDQFKTLLDYKKFVLDQASYGMELEFIKHHLLDIED</sequence>
<dbReference type="Gene3D" id="3.30.70.1290">
    <property type="entry name" value="Transposase IS200-like"/>
    <property type="match status" value="1"/>
</dbReference>
<comment type="caution">
    <text evidence="2">The sequence shown here is derived from an EMBL/GenBank/DDBJ whole genome shotgun (WGS) entry which is preliminary data.</text>
</comment>
<dbReference type="SUPFAM" id="SSF143422">
    <property type="entry name" value="Transposase IS200-like"/>
    <property type="match status" value="1"/>
</dbReference>
<dbReference type="PANTHER" id="PTHR34322">
    <property type="entry name" value="TRANSPOSASE, Y1_TNP DOMAIN-CONTAINING"/>
    <property type="match status" value="1"/>
</dbReference>